<protein>
    <recommendedName>
        <fullName evidence="3">Integrase zinc-binding domain-containing protein</fullName>
    </recommendedName>
</protein>
<organism evidence="1 2">
    <name type="scientific">Hamiltosporidium tvaerminnensis</name>
    <dbReference type="NCBI Taxonomy" id="1176355"/>
    <lineage>
        <taxon>Eukaryota</taxon>
        <taxon>Fungi</taxon>
        <taxon>Fungi incertae sedis</taxon>
        <taxon>Microsporidia</taxon>
        <taxon>Dubosqiidae</taxon>
        <taxon>Hamiltosporidium</taxon>
    </lineage>
</organism>
<comment type="caution">
    <text evidence="1">The sequence shown here is derived from an EMBL/GenBank/DDBJ whole genome shotgun (WGS) entry which is preliminary data.</text>
</comment>
<dbReference type="EMBL" id="PITJ01000352">
    <property type="protein sequence ID" value="TBU03126.1"/>
    <property type="molecule type" value="Genomic_DNA"/>
</dbReference>
<evidence type="ECO:0008006" key="3">
    <source>
        <dbReference type="Google" id="ProtNLM"/>
    </source>
</evidence>
<accession>A0A4Q9L745</accession>
<evidence type="ECO:0000313" key="1">
    <source>
        <dbReference type="EMBL" id="TBU03126.1"/>
    </source>
</evidence>
<sequence length="423" mass="48645">MINTFMIFIPLAYMFRGNSSNGIDQTTFVSEEISNISSAHENYRKSHKAAQMIFTEDDESTISCTSDDKNNLEESKYEDYSRIDEYESNEVPNNIYDSNLCGGFYYPGSEKRFIFANSPIFRVYFKLSRVKIAIESFKSITSDFQREINKKQINHPSINVLLFSLNMIGSFSDLSFRYIESYAKNIEDSLAFLRVGIKFLQNLISYAENYCDGFEKTLSELNDKCRIFLQEIIKGLDVECNSSKGVSKKSIVVQGGVIIQCKNKKRGDIKGCNRLEGVIIAQVLFKTLIKHIMEIEHSVAHSGINRMIALIGKKYYRIPRTFIIKYAKVCGACSRFNYLKKIQKIYMKNITNNYDIFMIDCVNLGKYADQKDGIVGPESSKIYKNLETGTEVCKHFKKYKKRIIQSKASNIPIRILFVGDKFE</sequence>
<dbReference type="VEuPathDB" id="MicrosporidiaDB:CWI37_0352p0020"/>
<reference evidence="1 2" key="1">
    <citation type="submission" date="2017-12" db="EMBL/GenBank/DDBJ databases">
        <authorList>
            <person name="Pombert J.-F."/>
            <person name="Haag K.L."/>
            <person name="Ebert D."/>
        </authorList>
    </citation>
    <scope>NUCLEOTIDE SEQUENCE [LARGE SCALE GENOMIC DNA]</scope>
    <source>
        <strain evidence="1">FI-OER-3-3</strain>
    </source>
</reference>
<name>A0A4Q9L745_9MICR</name>
<proteinExistence type="predicted"/>
<gene>
    <name evidence="1" type="ORF">CWI37_0352p0020</name>
</gene>
<dbReference type="Proteomes" id="UP000292362">
    <property type="component" value="Unassembled WGS sequence"/>
</dbReference>
<dbReference type="AlphaFoldDB" id="A0A4Q9L745"/>
<evidence type="ECO:0000313" key="2">
    <source>
        <dbReference type="Proteomes" id="UP000292362"/>
    </source>
</evidence>